<comment type="caution">
    <text evidence="11">The sequence shown here is derived from an EMBL/GenBank/DDBJ whole genome shotgun (WGS) entry which is preliminary data.</text>
</comment>
<sequence>MVSPFWASPVKFPIPFKIWLASHRLGQISDNGSAEMAEDTEETEEKKAGMGLKGWLIVVILAAVLGGGGFYATYSGLVADQFAAKPAPHPVAEQDGPKFVELEPMLVTVGGPGSIKQLKFRAFLEVPHDGSDHVVTLQPRILDIFSTYLRALGPDTLEDPAALIRIRAQLLRRLHLLTGPDAVSDLLIIDFVVT</sequence>
<reference evidence="11 12" key="1">
    <citation type="submission" date="2021-05" db="EMBL/GenBank/DDBJ databases">
        <title>Bacteria Genome sequencing.</title>
        <authorList>
            <person name="Takabe Y."/>
            <person name="Nakajima Y."/>
            <person name="Suzuki S."/>
            <person name="Shiozaki T."/>
        </authorList>
    </citation>
    <scope>NUCLEOTIDE SEQUENCE [LARGE SCALE GENOMIC DNA]</scope>
    <source>
        <strain evidence="11 12">AI_62</strain>
    </source>
</reference>
<evidence type="ECO:0000256" key="9">
    <source>
        <dbReference type="ARBA" id="ARBA00023136"/>
    </source>
</evidence>
<evidence type="ECO:0000256" key="7">
    <source>
        <dbReference type="ARBA" id="ARBA00022779"/>
    </source>
</evidence>
<dbReference type="EMBL" id="BPFH01000003">
    <property type="protein sequence ID" value="GIT95471.1"/>
    <property type="molecule type" value="Genomic_DNA"/>
</dbReference>
<keyword evidence="11" id="KW-0966">Cell projection</keyword>
<keyword evidence="11" id="KW-0282">Flagellum</keyword>
<feature type="transmembrane region" description="Helical" evidence="10">
    <location>
        <begin position="55"/>
        <end position="74"/>
    </location>
</feature>
<dbReference type="Proteomes" id="UP000786693">
    <property type="component" value="Unassembled WGS sequence"/>
</dbReference>
<evidence type="ECO:0000256" key="1">
    <source>
        <dbReference type="ARBA" id="ARBA00002254"/>
    </source>
</evidence>
<evidence type="ECO:0000256" key="8">
    <source>
        <dbReference type="ARBA" id="ARBA00022989"/>
    </source>
</evidence>
<name>A0ABQ4NM32_9RHOB</name>
<keyword evidence="8 10" id="KW-1133">Transmembrane helix</keyword>
<organism evidence="11 12">
    <name type="scientific">Jannaschia pagri</name>
    <dbReference type="NCBI Taxonomy" id="2829797"/>
    <lineage>
        <taxon>Bacteria</taxon>
        <taxon>Pseudomonadati</taxon>
        <taxon>Pseudomonadota</taxon>
        <taxon>Alphaproteobacteria</taxon>
        <taxon>Rhodobacterales</taxon>
        <taxon>Roseobacteraceae</taxon>
        <taxon>Jannaschia</taxon>
    </lineage>
</organism>
<comment type="function">
    <text evidence="1 10">Controls the rotational direction of flagella during chemotaxis.</text>
</comment>
<evidence type="ECO:0000256" key="10">
    <source>
        <dbReference type="RuleBase" id="RU364125"/>
    </source>
</evidence>
<dbReference type="InterPro" id="IPR005503">
    <property type="entry name" value="FliL"/>
</dbReference>
<keyword evidence="12" id="KW-1185">Reference proteome</keyword>
<keyword evidence="6 10" id="KW-0812">Transmembrane</keyword>
<gene>
    <name evidence="11" type="ORF">JANAI62_20940</name>
</gene>
<protein>
    <recommendedName>
        <fullName evidence="10">Flagellar protein FliL</fullName>
    </recommendedName>
</protein>
<comment type="subcellular location">
    <subcellularLocation>
        <location evidence="10">Cell inner membrane</location>
    </subcellularLocation>
    <subcellularLocation>
        <location evidence="2">Cell membrane</location>
        <topology evidence="2">Single-pass membrane protein</topology>
    </subcellularLocation>
</comment>
<evidence type="ECO:0000256" key="5">
    <source>
        <dbReference type="ARBA" id="ARBA00022500"/>
    </source>
</evidence>
<evidence type="ECO:0000256" key="2">
    <source>
        <dbReference type="ARBA" id="ARBA00004162"/>
    </source>
</evidence>
<keyword evidence="11" id="KW-0969">Cilium</keyword>
<keyword evidence="4" id="KW-1003">Cell membrane</keyword>
<evidence type="ECO:0000256" key="3">
    <source>
        <dbReference type="ARBA" id="ARBA00008281"/>
    </source>
</evidence>
<keyword evidence="10" id="KW-0997">Cell inner membrane</keyword>
<evidence type="ECO:0000313" key="11">
    <source>
        <dbReference type="EMBL" id="GIT95471.1"/>
    </source>
</evidence>
<proteinExistence type="inferred from homology"/>
<keyword evidence="9 10" id="KW-0472">Membrane</keyword>
<keyword evidence="5 10" id="KW-0145">Chemotaxis</keyword>
<accession>A0ABQ4NM32</accession>
<dbReference type="Pfam" id="PF03748">
    <property type="entry name" value="FliL"/>
    <property type="match status" value="1"/>
</dbReference>
<evidence type="ECO:0000256" key="4">
    <source>
        <dbReference type="ARBA" id="ARBA00022475"/>
    </source>
</evidence>
<evidence type="ECO:0000256" key="6">
    <source>
        <dbReference type="ARBA" id="ARBA00022692"/>
    </source>
</evidence>
<comment type="similarity">
    <text evidence="3 10">Belongs to the FliL family.</text>
</comment>
<evidence type="ECO:0000313" key="12">
    <source>
        <dbReference type="Proteomes" id="UP000786693"/>
    </source>
</evidence>
<keyword evidence="7 10" id="KW-0283">Flagellar rotation</keyword>